<gene>
    <name evidence="1" type="ORF">CACET_c35560</name>
</gene>
<dbReference type="EMBL" id="CP009687">
    <property type="protein sequence ID" value="AKL96987.1"/>
    <property type="molecule type" value="Genomic_DNA"/>
</dbReference>
<dbReference type="SUPFAM" id="SSF50630">
    <property type="entry name" value="Acid proteases"/>
    <property type="match status" value="1"/>
</dbReference>
<dbReference type="AlphaFoldDB" id="A0A0D8I6E5"/>
<accession>A0A0D8I6E5</accession>
<dbReference type="PATRIC" id="fig|84022.5.peg.2227"/>
<keyword evidence="1" id="KW-0645">Protease</keyword>
<keyword evidence="1" id="KW-0378">Hydrolase</keyword>
<keyword evidence="2" id="KW-1185">Reference proteome</keyword>
<dbReference type="Pfam" id="PF13650">
    <property type="entry name" value="Asp_protease_2"/>
    <property type="match status" value="1"/>
</dbReference>
<evidence type="ECO:0000313" key="2">
    <source>
        <dbReference type="Proteomes" id="UP000035704"/>
    </source>
</evidence>
<name>A0A0D8I6E5_9CLOT</name>
<dbReference type="STRING" id="84022.CACET_c35560"/>
<dbReference type="InterPro" id="IPR021109">
    <property type="entry name" value="Peptidase_aspartic_dom_sf"/>
</dbReference>
<sequence length="125" mass="13665">MKIIYRDGLLYTSVKISYKGQIKIIDNIVVDTGAAVSIISPDAVYDLEIYPEEDDEIVTFIGVGGSEHHSFTKKIDEIEIGKFTVVEAKVDFGIIDPAGEINGLLGLDILIAMGATIDLKEFKIC</sequence>
<dbReference type="Proteomes" id="UP000035704">
    <property type="component" value="Chromosome"/>
</dbReference>
<dbReference type="KEGG" id="cace:CACET_c35560"/>
<dbReference type="RefSeq" id="WP_044826314.1">
    <property type="nucleotide sequence ID" value="NZ_CP009687.1"/>
</dbReference>
<dbReference type="OrthoDB" id="463626at2"/>
<evidence type="ECO:0000313" key="1">
    <source>
        <dbReference type="EMBL" id="AKL96987.1"/>
    </source>
</evidence>
<organism evidence="1 2">
    <name type="scientific">Clostridium aceticum</name>
    <dbReference type="NCBI Taxonomy" id="84022"/>
    <lineage>
        <taxon>Bacteria</taxon>
        <taxon>Bacillati</taxon>
        <taxon>Bacillota</taxon>
        <taxon>Clostridia</taxon>
        <taxon>Eubacteriales</taxon>
        <taxon>Clostridiaceae</taxon>
        <taxon>Clostridium</taxon>
    </lineage>
</organism>
<dbReference type="GO" id="GO:0008233">
    <property type="term" value="F:peptidase activity"/>
    <property type="evidence" value="ECO:0007669"/>
    <property type="project" value="UniProtKB-KW"/>
</dbReference>
<proteinExistence type="predicted"/>
<dbReference type="GO" id="GO:0006508">
    <property type="term" value="P:proteolysis"/>
    <property type="evidence" value="ECO:0007669"/>
    <property type="project" value="UniProtKB-KW"/>
</dbReference>
<protein>
    <submittedName>
        <fullName evidence="1">Aspartyl protease</fullName>
    </submittedName>
</protein>
<dbReference type="Gene3D" id="2.40.70.10">
    <property type="entry name" value="Acid Proteases"/>
    <property type="match status" value="1"/>
</dbReference>
<reference evidence="1 2" key="1">
    <citation type="submission" date="2014-10" db="EMBL/GenBank/DDBJ databases">
        <title>Genome sequence of Clostridium aceticum DSM 1496.</title>
        <authorList>
            <person name="Poehlein A."/>
            <person name="Schiel-Bengelsdorf B."/>
            <person name="Gottschalk G."/>
            <person name="Duerre P."/>
            <person name="Daniel R."/>
        </authorList>
    </citation>
    <scope>NUCLEOTIDE SEQUENCE [LARGE SCALE GENOMIC DNA]</scope>
    <source>
        <strain evidence="1 2">DSM 1496</strain>
    </source>
</reference>